<proteinExistence type="predicted"/>
<dbReference type="InterPro" id="IPR022742">
    <property type="entry name" value="Hydrolase_4"/>
</dbReference>
<dbReference type="AlphaFoldDB" id="W7YGE7"/>
<dbReference type="EMBL" id="BAVZ01000001">
    <property type="protein sequence ID" value="GAF06608.1"/>
    <property type="molecule type" value="Genomic_DNA"/>
</dbReference>
<dbReference type="Proteomes" id="UP000019364">
    <property type="component" value="Unassembled WGS sequence"/>
</dbReference>
<comment type="caution">
    <text evidence="2">The sequence shown here is derived from an EMBL/GenBank/DDBJ whole genome shotgun (WGS) entry which is preliminary data.</text>
</comment>
<dbReference type="eggNOG" id="COG0596">
    <property type="taxonomic scope" value="Bacteria"/>
</dbReference>
<organism evidence="2 3">
    <name type="scientific">Paenibacillus pini JCM 16418</name>
    <dbReference type="NCBI Taxonomy" id="1236976"/>
    <lineage>
        <taxon>Bacteria</taxon>
        <taxon>Bacillati</taxon>
        <taxon>Bacillota</taxon>
        <taxon>Bacilli</taxon>
        <taxon>Bacillales</taxon>
        <taxon>Paenibacillaceae</taxon>
        <taxon>Paenibacillus</taxon>
    </lineage>
</organism>
<reference evidence="2 3" key="1">
    <citation type="journal article" date="2014" name="Genome Announc.">
        <title>Draft Genome Sequence of Paenibacillus pini JCM 16418T, Isolated from the Rhizosphere of Pine Tree.</title>
        <authorList>
            <person name="Yuki M."/>
            <person name="Oshima K."/>
            <person name="Suda W."/>
            <person name="Oshida Y."/>
            <person name="Kitamura K."/>
            <person name="Iida Y."/>
            <person name="Hattori M."/>
            <person name="Ohkuma M."/>
        </authorList>
    </citation>
    <scope>NUCLEOTIDE SEQUENCE [LARGE SCALE GENOMIC DNA]</scope>
    <source>
        <strain evidence="2 3">JCM 16418</strain>
    </source>
</reference>
<dbReference type="Pfam" id="PF12146">
    <property type="entry name" value="Hydrolase_4"/>
    <property type="match status" value="1"/>
</dbReference>
<gene>
    <name evidence="2" type="ORF">JCM16418_577</name>
</gene>
<dbReference type="SUPFAM" id="SSF53474">
    <property type="entry name" value="alpha/beta-Hydrolases"/>
    <property type="match status" value="1"/>
</dbReference>
<evidence type="ECO:0000313" key="3">
    <source>
        <dbReference type="Proteomes" id="UP000019364"/>
    </source>
</evidence>
<feature type="domain" description="Serine aminopeptidase S33" evidence="1">
    <location>
        <begin position="7"/>
        <end position="145"/>
    </location>
</feature>
<keyword evidence="3" id="KW-1185">Reference proteome</keyword>
<dbReference type="InterPro" id="IPR029058">
    <property type="entry name" value="AB_hydrolase_fold"/>
</dbReference>
<dbReference type="STRING" id="1236976.JCM16418_577"/>
<evidence type="ECO:0000313" key="2">
    <source>
        <dbReference type="EMBL" id="GAF06608.1"/>
    </source>
</evidence>
<accession>W7YGE7</accession>
<dbReference type="PRINTS" id="PR00111">
    <property type="entry name" value="ABHYDROLASE"/>
</dbReference>
<name>W7YGE7_9BACL</name>
<protein>
    <recommendedName>
        <fullName evidence="1">Serine aminopeptidase S33 domain-containing protein</fullName>
    </recommendedName>
</protein>
<dbReference type="Gene3D" id="3.40.50.1820">
    <property type="entry name" value="alpha/beta hydrolase"/>
    <property type="match status" value="1"/>
</dbReference>
<sequence>MEHFKVEKSAFIGPSYGGGIVLRLATWMPEKISCAVLVAPAGLRLGSKIKMIHKILLPMIGFKINSSPKKLQKIADVMSFKSMKEEDKNIIGIIFKKVKLEQDMPKLTEKKELLNYSAPTLVLVGEHDIFFPAKGVIETAEAIITNGVTKMYEMGHFPSKEYLRVMSEDIKEFLNSNYDQENNIELLFFEN</sequence>
<evidence type="ECO:0000259" key="1">
    <source>
        <dbReference type="Pfam" id="PF12146"/>
    </source>
</evidence>
<dbReference type="InterPro" id="IPR000073">
    <property type="entry name" value="AB_hydrolase_1"/>
</dbReference>